<keyword evidence="2" id="KW-1185">Reference proteome</keyword>
<proteinExistence type="predicted"/>
<dbReference type="STRING" id="765915.A0A1Y2I1N7"/>
<organism evidence="1 2">
    <name type="scientific">Catenaria anguillulae PL171</name>
    <dbReference type="NCBI Taxonomy" id="765915"/>
    <lineage>
        <taxon>Eukaryota</taxon>
        <taxon>Fungi</taxon>
        <taxon>Fungi incertae sedis</taxon>
        <taxon>Blastocladiomycota</taxon>
        <taxon>Blastocladiomycetes</taxon>
        <taxon>Blastocladiales</taxon>
        <taxon>Catenariaceae</taxon>
        <taxon>Catenaria</taxon>
    </lineage>
</organism>
<dbReference type="GO" id="GO:0008139">
    <property type="term" value="F:nuclear localization sequence binding"/>
    <property type="evidence" value="ECO:0007669"/>
    <property type="project" value="TreeGrafter"/>
</dbReference>
<gene>
    <name evidence="1" type="ORF">BCR44DRAFT_1097710</name>
</gene>
<reference evidence="1 2" key="1">
    <citation type="submission" date="2016-07" db="EMBL/GenBank/DDBJ databases">
        <title>Pervasive Adenine N6-methylation of Active Genes in Fungi.</title>
        <authorList>
            <consortium name="DOE Joint Genome Institute"/>
            <person name="Mondo S.J."/>
            <person name="Dannebaum R.O."/>
            <person name="Kuo R.C."/>
            <person name="Labutti K."/>
            <person name="Haridas S."/>
            <person name="Kuo A."/>
            <person name="Salamov A."/>
            <person name="Ahrendt S.R."/>
            <person name="Lipzen A."/>
            <person name="Sullivan W."/>
            <person name="Andreopoulos W.B."/>
            <person name="Clum A."/>
            <person name="Lindquist E."/>
            <person name="Daum C."/>
            <person name="Ramamoorthy G.K."/>
            <person name="Gryganskyi A."/>
            <person name="Culley D."/>
            <person name="Magnuson J.K."/>
            <person name="James T.Y."/>
            <person name="O'Malley M.A."/>
            <person name="Stajich J.E."/>
            <person name="Spatafora J.W."/>
            <person name="Visel A."/>
            <person name="Grigoriev I.V."/>
        </authorList>
    </citation>
    <scope>NUCLEOTIDE SEQUENCE [LARGE SCALE GENOMIC DNA]</scope>
    <source>
        <strain evidence="1 2">PL171</strain>
    </source>
</reference>
<dbReference type="AlphaFoldDB" id="A0A1Y2I1N7"/>
<dbReference type="InterPro" id="IPR037665">
    <property type="entry name" value="Nucleoporin_S59-like"/>
</dbReference>
<comment type="caution">
    <text evidence="1">The sequence shown here is derived from an EMBL/GenBank/DDBJ whole genome shotgun (WGS) entry which is preliminary data.</text>
</comment>
<dbReference type="GO" id="GO:0006405">
    <property type="term" value="P:RNA export from nucleus"/>
    <property type="evidence" value="ECO:0007669"/>
    <property type="project" value="TreeGrafter"/>
</dbReference>
<dbReference type="GO" id="GO:0017056">
    <property type="term" value="F:structural constituent of nuclear pore"/>
    <property type="evidence" value="ECO:0007669"/>
    <property type="project" value="TreeGrafter"/>
</dbReference>
<dbReference type="GO" id="GO:0034398">
    <property type="term" value="P:telomere tethering at nuclear periphery"/>
    <property type="evidence" value="ECO:0007669"/>
    <property type="project" value="TreeGrafter"/>
</dbReference>
<protein>
    <submittedName>
        <fullName evidence="1">Uncharacterized protein</fullName>
    </submittedName>
</protein>
<dbReference type="GO" id="GO:0006606">
    <property type="term" value="P:protein import into nucleus"/>
    <property type="evidence" value="ECO:0007669"/>
    <property type="project" value="TreeGrafter"/>
</dbReference>
<accession>A0A1Y2I1N7</accession>
<dbReference type="OrthoDB" id="3797628at2759"/>
<dbReference type="Proteomes" id="UP000193411">
    <property type="component" value="Unassembled WGS sequence"/>
</dbReference>
<dbReference type="GO" id="GO:0003723">
    <property type="term" value="F:RNA binding"/>
    <property type="evidence" value="ECO:0007669"/>
    <property type="project" value="TreeGrafter"/>
</dbReference>
<dbReference type="GO" id="GO:0000973">
    <property type="term" value="P:post-transcriptional tethering of RNA polymerase II gene DNA at nuclear periphery"/>
    <property type="evidence" value="ECO:0007669"/>
    <property type="project" value="TreeGrafter"/>
</dbReference>
<dbReference type="Gene3D" id="1.10.10.2360">
    <property type="match status" value="2"/>
</dbReference>
<sequence>MAVPGTDPFVFASIVGMPEYSNSSVEELRFRDYAAGRKGSGKTWNKDLWFDPSMHSAFGDAAARLKNSAVKTQGTETLPYQCKVELGPEGPVKHSSIVLMDTYRDFSVEELRIIDYRAGRTHRTAAQVFRLGVPPPKAFTPAFGSSASAQDAVGFGSTRKTRVVWEGFGAISSTLSNATGTGTAAPADKSSALSNATTTMWQPVAVLVQV</sequence>
<evidence type="ECO:0000313" key="2">
    <source>
        <dbReference type="Proteomes" id="UP000193411"/>
    </source>
</evidence>
<dbReference type="GO" id="GO:0044614">
    <property type="term" value="C:nuclear pore cytoplasmic filaments"/>
    <property type="evidence" value="ECO:0007669"/>
    <property type="project" value="TreeGrafter"/>
</dbReference>
<evidence type="ECO:0000313" key="1">
    <source>
        <dbReference type="EMBL" id="ORZ40649.1"/>
    </source>
</evidence>
<dbReference type="PANTHER" id="PTHR23198:SF6">
    <property type="entry name" value="NUCLEAR PORE COMPLEX PROTEIN NUP98-NUP96"/>
    <property type="match status" value="1"/>
</dbReference>
<name>A0A1Y2I1N7_9FUNG</name>
<dbReference type="EMBL" id="MCFL01000002">
    <property type="protein sequence ID" value="ORZ40649.1"/>
    <property type="molecule type" value="Genomic_DNA"/>
</dbReference>
<dbReference type="PANTHER" id="PTHR23198">
    <property type="entry name" value="NUCLEOPORIN"/>
    <property type="match status" value="1"/>
</dbReference>